<organism evidence="1">
    <name type="scientific">Spongospora subterranea</name>
    <dbReference type="NCBI Taxonomy" id="70186"/>
    <lineage>
        <taxon>Eukaryota</taxon>
        <taxon>Sar</taxon>
        <taxon>Rhizaria</taxon>
        <taxon>Endomyxa</taxon>
        <taxon>Phytomyxea</taxon>
        <taxon>Plasmodiophorida</taxon>
        <taxon>Plasmodiophoridae</taxon>
        <taxon>Spongospora</taxon>
    </lineage>
</organism>
<protein>
    <submittedName>
        <fullName evidence="1">Uncharacterized protein</fullName>
    </submittedName>
</protein>
<dbReference type="AlphaFoldDB" id="A0A0H5R537"/>
<feature type="non-terminal residue" evidence="1">
    <location>
        <position position="1"/>
    </location>
</feature>
<accession>A0A0H5R537</accession>
<dbReference type="EMBL" id="HACM01008470">
    <property type="protein sequence ID" value="CRZ08912.1"/>
    <property type="molecule type" value="Transcribed_RNA"/>
</dbReference>
<sequence>CDSSADRGFGDETWMSCCLSHFVSQCAAIKTNFRNAMSETEVVAILEHYEVHYQSMLVCHEFATRMDRGNYDQFLLDSDIKQPIKAFLLELRNARERKGPLPGVKLNDAHIAHVVASQLYHQSPESLSIFWTPTPTEAPELTDDSYLEHESIAISEVVEPNSVLFMHFLDQDSPPEVPGSSPYN</sequence>
<proteinExistence type="predicted"/>
<reference evidence="1" key="1">
    <citation type="submission" date="2015-04" db="EMBL/GenBank/DDBJ databases">
        <title>The genome sequence of the plant pathogenic Rhizarian Plasmodiophora brassicae reveals insights in its biotrophic life cycle and the origin of chitin synthesis.</title>
        <authorList>
            <person name="Schwelm A."/>
            <person name="Fogelqvist J."/>
            <person name="Knaust A."/>
            <person name="Julke S."/>
            <person name="Lilja T."/>
            <person name="Dhandapani V."/>
            <person name="Bonilla-Rosso G."/>
            <person name="Karlsson M."/>
            <person name="Shevchenko A."/>
            <person name="Choi S.R."/>
            <person name="Kim H.G."/>
            <person name="Park J.Y."/>
            <person name="Lim Y.P."/>
            <person name="Ludwig-Muller J."/>
            <person name="Dixelius C."/>
        </authorList>
    </citation>
    <scope>NUCLEOTIDE SEQUENCE</scope>
    <source>
        <tissue evidence="1">Potato root galls</tissue>
    </source>
</reference>
<name>A0A0H5R537_9EUKA</name>
<evidence type="ECO:0000313" key="1">
    <source>
        <dbReference type="EMBL" id="CRZ08912.1"/>
    </source>
</evidence>